<evidence type="ECO:0000313" key="2">
    <source>
        <dbReference type="EMBL" id="AUB82509.1"/>
    </source>
</evidence>
<sequence>MADNDYRADQGTIIPTFFIGAGGVGSRIVDRIAARAASLPNWETQLRPLTSFISIDTNDLDQDSLKSIPKGNRINIAAFDKQKVVEYLRRSNDPQTEQWLPSTYSPREGVKPGAGQIRIESRLGFFFHSPMIRQRLKDLVNQALTPGVTWRKQGKFNVYLFCTLAGGTGSGSFLSLAYLVDDVIKRANWQPRVIANLLLSSLVTDKVGPELHTNIHANTYAALKELENLTKLDYAQVKQSGRTAEPFQYFRNEGSHETLSVGARPFFVSFILDRPPHVGTRDPEKVIADAAFLQVFTPVINELAGEYDNYEQHLESLTRFPGDLSDVGEGFAKNYGTYGAVALVLPGHDLLEYCALRFAAQALRSQITFGVEDTDAGDDRARALAKLAVDYNSPRFAQMSDEGREELINASFVASVRELARQDANEELFDGYWYRLVEGTDAGAVTGTTEKGEEVRADTLVQKVERRLAEQREVLINRITIKDRTMFFQKEQANAYIDMVSKLEEEVRKGHQLVDNEAPGLVTAAREGEAVTGLKLDPIQERYLVVRLLEVCGKTWLTAARQEEQATEAKDIVKSQKKRAELRDLTYENLRKAAASRRLFNRDQDFIQAKEEAQAVYTQAKGAALRYLDARVRLMQLRGLLEFLQGRSRQYVRLATRMDGLVKELEKEAARLMAGETAVFPTYSMRVEVFETLDEPRRRIWQRVYSRLFIEDGHFVSTFDRQLLAQAIATELKPVVQDGGRVVAKGVDQTVADLRRAMTQLGRERLRGRIFGGGDGQSGLDVISGLDLEARLILEPGKAPGEPVTDDEVAAYRKRKVLALGQLAGVMARVSAAESAALADGVVTNRTRLVVLGVDTESAGRGAQAFQDGLIDVLSDGGRQVKTTRWHDPRLIVVHDVVMPIPLYYFEALVEEIEPSYLKLAGDERRGFRLHTDRHWEDALPNLNPRRAEVSAGWALKTLTTGLIARVIGIDAVAVEGTDLDLFVWRRQSGAPFVLGAEFVLALAKIGAIHDDLHLRASLEDQVRQQLAAMSGEAREERRQELIAQLTADLDQISVKRVQGIEGSAYDYLNGPVMRALLHGLKELPRDPEGAREVRREQKRY</sequence>
<keyword evidence="1" id="KW-1133">Transmembrane helix</keyword>
<feature type="transmembrane region" description="Helical" evidence="1">
    <location>
        <begin position="158"/>
        <end position="180"/>
    </location>
</feature>
<accession>A0A2K8UAS7</accession>
<dbReference type="OrthoDB" id="3400278at2"/>
<dbReference type="KEGG" id="tsy:THSYN_17195"/>
<keyword evidence="1" id="KW-0812">Transmembrane</keyword>
<dbReference type="InterPro" id="IPR025904">
    <property type="entry name" value="Tubulin-like"/>
</dbReference>
<evidence type="ECO:0008006" key="4">
    <source>
        <dbReference type="Google" id="ProtNLM"/>
    </source>
</evidence>
<gene>
    <name evidence="2" type="ORF">THSYN_17195</name>
</gene>
<evidence type="ECO:0000256" key="1">
    <source>
        <dbReference type="SAM" id="Phobius"/>
    </source>
</evidence>
<name>A0A2K8UAS7_9GAMM</name>
<proteinExistence type="predicted"/>
<keyword evidence="1" id="KW-0472">Membrane</keyword>
<dbReference type="EMBL" id="CP020370">
    <property type="protein sequence ID" value="AUB82509.1"/>
    <property type="molecule type" value="Genomic_DNA"/>
</dbReference>
<reference evidence="2 3" key="1">
    <citation type="submission" date="2017-03" db="EMBL/GenBank/DDBJ databases">
        <title>Complete genome sequence of Candidatus 'Thiodictyon syntrophicum' sp. nov. strain Cad16T, a photolithoautotroph purple sulfur bacterium isolated from an alpine meromictic lake.</title>
        <authorList>
            <person name="Luedin S.M."/>
            <person name="Pothier J.F."/>
            <person name="Danza F."/>
            <person name="Storelli N."/>
            <person name="Wittwer M."/>
            <person name="Tonolla M."/>
        </authorList>
    </citation>
    <scope>NUCLEOTIDE SEQUENCE [LARGE SCALE GENOMIC DNA]</scope>
    <source>
        <strain evidence="2 3">Cad16T</strain>
    </source>
</reference>
<organism evidence="2 3">
    <name type="scientific">Candidatus Thiodictyon syntrophicum</name>
    <dbReference type="NCBI Taxonomy" id="1166950"/>
    <lineage>
        <taxon>Bacteria</taxon>
        <taxon>Pseudomonadati</taxon>
        <taxon>Pseudomonadota</taxon>
        <taxon>Gammaproteobacteria</taxon>
        <taxon>Chromatiales</taxon>
        <taxon>Chromatiaceae</taxon>
        <taxon>Thiodictyon</taxon>
    </lineage>
</organism>
<dbReference type="InterPro" id="IPR036525">
    <property type="entry name" value="Tubulin/FtsZ_GTPase_sf"/>
</dbReference>
<evidence type="ECO:0000313" key="3">
    <source>
        <dbReference type="Proteomes" id="UP000232638"/>
    </source>
</evidence>
<dbReference type="AlphaFoldDB" id="A0A2K8UAS7"/>
<dbReference type="Proteomes" id="UP000232638">
    <property type="component" value="Chromosome"/>
</dbReference>
<keyword evidence="3" id="KW-1185">Reference proteome</keyword>
<protein>
    <recommendedName>
        <fullName evidence="4">Tubulin-like protein</fullName>
    </recommendedName>
</protein>
<dbReference type="Pfam" id="PF13809">
    <property type="entry name" value="Tubulin_2"/>
    <property type="match status" value="1"/>
</dbReference>
<dbReference type="RefSeq" id="WP_100920235.1">
    <property type="nucleotide sequence ID" value="NZ_CP020370.1"/>
</dbReference>
<dbReference type="Gene3D" id="3.40.50.1440">
    <property type="entry name" value="Tubulin/FtsZ, GTPase domain"/>
    <property type="match status" value="1"/>
</dbReference>